<keyword evidence="9" id="KW-1185">Reference proteome</keyword>
<dbReference type="InterPro" id="IPR004111">
    <property type="entry name" value="Repressor_TetR_C"/>
</dbReference>
<evidence type="ECO:0000256" key="3">
    <source>
        <dbReference type="ARBA" id="ARBA00023125"/>
    </source>
</evidence>
<dbReference type="AlphaFoldDB" id="A0A7W7R3E0"/>
<keyword evidence="1" id="KW-0678">Repressor</keyword>
<dbReference type="PROSITE" id="PS50977">
    <property type="entry name" value="HTH_TETR_2"/>
    <property type="match status" value="1"/>
</dbReference>
<dbReference type="Gene3D" id="1.10.357.10">
    <property type="entry name" value="Tetracycline Repressor, domain 2"/>
    <property type="match status" value="1"/>
</dbReference>
<reference evidence="8 9" key="1">
    <citation type="submission" date="2020-08" db="EMBL/GenBank/DDBJ databases">
        <title>Sequencing the genomes of 1000 actinobacteria strains.</title>
        <authorList>
            <person name="Klenk H.-P."/>
        </authorList>
    </citation>
    <scope>NUCLEOTIDE SEQUENCE [LARGE SCALE GENOMIC DNA]</scope>
    <source>
        <strain evidence="8 9">DSM 41654</strain>
    </source>
</reference>
<dbReference type="PROSITE" id="PS01081">
    <property type="entry name" value="HTH_TETR_1"/>
    <property type="match status" value="1"/>
</dbReference>
<sequence length="249" mass="27269">MPVDAELPPQQPIRSVWTRPQRRKREQPSLSREHIVAVALELLDAEGLEALSMRKLGTRLNAGATSLYTHVANKDELLELAVDAVYGEIEPPTPAGRDQWRAAAVSSAQSLRSTFLKHPWMASVVGELGVTQLGPNMARLSEGMLALFETAGLPAGEADFAVSTFAGYVLGMTTSEAAWLTTLARSGQSEQDWVAGLLPAAEEALRDHPQLRAQYAAVRDKDPREVRDEKFDYGLQRVLDGLETRISKP</sequence>
<dbReference type="InterPro" id="IPR009057">
    <property type="entry name" value="Homeodomain-like_sf"/>
</dbReference>
<proteinExistence type="predicted"/>
<keyword evidence="3 5" id="KW-0238">DNA-binding</keyword>
<dbReference type="PANTHER" id="PTHR30055:SF151">
    <property type="entry name" value="TRANSCRIPTIONAL REGULATORY PROTEIN"/>
    <property type="match status" value="1"/>
</dbReference>
<dbReference type="Proteomes" id="UP000540506">
    <property type="component" value="Unassembled WGS sequence"/>
</dbReference>
<organism evidence="8 9">
    <name type="scientific">Kitasatospora kifunensis</name>
    <name type="common">Streptomyces kifunensis</name>
    <dbReference type="NCBI Taxonomy" id="58351"/>
    <lineage>
        <taxon>Bacteria</taxon>
        <taxon>Bacillati</taxon>
        <taxon>Actinomycetota</taxon>
        <taxon>Actinomycetes</taxon>
        <taxon>Kitasatosporales</taxon>
        <taxon>Streptomycetaceae</taxon>
        <taxon>Kitasatospora</taxon>
    </lineage>
</organism>
<dbReference type="Gene3D" id="1.10.10.60">
    <property type="entry name" value="Homeodomain-like"/>
    <property type="match status" value="1"/>
</dbReference>
<accession>A0A7W7R3E0</accession>
<evidence type="ECO:0000313" key="8">
    <source>
        <dbReference type="EMBL" id="MBB4924712.1"/>
    </source>
</evidence>
<evidence type="ECO:0000256" key="5">
    <source>
        <dbReference type="PROSITE-ProRule" id="PRU00335"/>
    </source>
</evidence>
<dbReference type="GO" id="GO:0046677">
    <property type="term" value="P:response to antibiotic"/>
    <property type="evidence" value="ECO:0007669"/>
    <property type="project" value="InterPro"/>
</dbReference>
<evidence type="ECO:0000256" key="2">
    <source>
        <dbReference type="ARBA" id="ARBA00023015"/>
    </source>
</evidence>
<evidence type="ECO:0000313" key="9">
    <source>
        <dbReference type="Proteomes" id="UP000540506"/>
    </source>
</evidence>
<feature type="domain" description="HTH tetR-type" evidence="7">
    <location>
        <begin position="29"/>
        <end position="89"/>
    </location>
</feature>
<evidence type="ECO:0000256" key="6">
    <source>
        <dbReference type="SAM" id="MobiDB-lite"/>
    </source>
</evidence>
<dbReference type="GO" id="GO:0003700">
    <property type="term" value="F:DNA-binding transcription factor activity"/>
    <property type="evidence" value="ECO:0007669"/>
    <property type="project" value="TreeGrafter"/>
</dbReference>
<dbReference type="PANTHER" id="PTHR30055">
    <property type="entry name" value="HTH-TYPE TRANSCRIPTIONAL REGULATOR RUTR"/>
    <property type="match status" value="1"/>
</dbReference>
<dbReference type="RefSeq" id="WP_184936621.1">
    <property type="nucleotide sequence ID" value="NZ_JACHJV010000001.1"/>
</dbReference>
<keyword evidence="2" id="KW-0805">Transcription regulation</keyword>
<dbReference type="InterPro" id="IPR050109">
    <property type="entry name" value="HTH-type_TetR-like_transc_reg"/>
</dbReference>
<feature type="DNA-binding region" description="H-T-H motif" evidence="5">
    <location>
        <begin position="52"/>
        <end position="71"/>
    </location>
</feature>
<dbReference type="PRINTS" id="PR00400">
    <property type="entry name" value="TETREPRESSOR"/>
</dbReference>
<evidence type="ECO:0000256" key="4">
    <source>
        <dbReference type="ARBA" id="ARBA00023163"/>
    </source>
</evidence>
<dbReference type="GO" id="GO:0000976">
    <property type="term" value="F:transcription cis-regulatory region binding"/>
    <property type="evidence" value="ECO:0007669"/>
    <property type="project" value="TreeGrafter"/>
</dbReference>
<evidence type="ECO:0000256" key="1">
    <source>
        <dbReference type="ARBA" id="ARBA00022491"/>
    </source>
</evidence>
<dbReference type="SUPFAM" id="SSF46689">
    <property type="entry name" value="Homeodomain-like"/>
    <property type="match status" value="1"/>
</dbReference>
<feature type="region of interest" description="Disordered" evidence="6">
    <location>
        <begin position="1"/>
        <end position="30"/>
    </location>
</feature>
<dbReference type="InterPro" id="IPR023772">
    <property type="entry name" value="DNA-bd_HTH_TetR-type_CS"/>
</dbReference>
<keyword evidence="4" id="KW-0804">Transcription</keyword>
<dbReference type="Pfam" id="PF00440">
    <property type="entry name" value="TetR_N"/>
    <property type="match status" value="1"/>
</dbReference>
<dbReference type="Pfam" id="PF02909">
    <property type="entry name" value="TetR_C_1"/>
    <property type="match status" value="1"/>
</dbReference>
<comment type="caution">
    <text evidence="8">The sequence shown here is derived from an EMBL/GenBank/DDBJ whole genome shotgun (WGS) entry which is preliminary data.</text>
</comment>
<gene>
    <name evidence="8" type="ORF">FHR34_003705</name>
</gene>
<dbReference type="InterPro" id="IPR001647">
    <property type="entry name" value="HTH_TetR"/>
</dbReference>
<protein>
    <submittedName>
        <fullName evidence="8">AcrR family transcriptional regulator</fullName>
    </submittedName>
</protein>
<evidence type="ECO:0000259" key="7">
    <source>
        <dbReference type="PROSITE" id="PS50977"/>
    </source>
</evidence>
<dbReference type="InterPro" id="IPR036271">
    <property type="entry name" value="Tet_transcr_reg_TetR-rel_C_sf"/>
</dbReference>
<dbReference type="EMBL" id="JACHJV010000001">
    <property type="protein sequence ID" value="MBB4924712.1"/>
    <property type="molecule type" value="Genomic_DNA"/>
</dbReference>
<dbReference type="InterPro" id="IPR003012">
    <property type="entry name" value="Tet_transcr_reg_TetR"/>
</dbReference>
<dbReference type="SUPFAM" id="SSF48498">
    <property type="entry name" value="Tetracyclin repressor-like, C-terminal domain"/>
    <property type="match status" value="1"/>
</dbReference>
<name>A0A7W7R3E0_KITKI</name>
<dbReference type="GO" id="GO:0045892">
    <property type="term" value="P:negative regulation of DNA-templated transcription"/>
    <property type="evidence" value="ECO:0007669"/>
    <property type="project" value="InterPro"/>
</dbReference>